<dbReference type="PANTHER" id="PTHR38681">
    <property type="entry name" value="RETROVIRUS-RELATED POL POLYPROTEIN FROM TRANSPOSON 412-LIKE PROTEIN-RELATED"/>
    <property type="match status" value="1"/>
</dbReference>
<accession>A0A4Y2HGD6</accession>
<dbReference type="Proteomes" id="UP000499080">
    <property type="component" value="Unassembled WGS sequence"/>
</dbReference>
<evidence type="ECO:0000313" key="2">
    <source>
        <dbReference type="Proteomes" id="UP000499080"/>
    </source>
</evidence>
<reference evidence="1 2" key="1">
    <citation type="journal article" date="2019" name="Sci. Rep.">
        <title>Orb-weaving spider Araneus ventricosus genome elucidates the spidroin gene catalogue.</title>
        <authorList>
            <person name="Kono N."/>
            <person name="Nakamura H."/>
            <person name="Ohtoshi R."/>
            <person name="Moran D.A.P."/>
            <person name="Shinohara A."/>
            <person name="Yoshida Y."/>
            <person name="Fujiwara M."/>
            <person name="Mori M."/>
            <person name="Tomita M."/>
            <person name="Arakawa K."/>
        </authorList>
    </citation>
    <scope>NUCLEOTIDE SEQUENCE [LARGE SCALE GENOMIC DNA]</scope>
</reference>
<keyword evidence="2" id="KW-1185">Reference proteome</keyword>
<protein>
    <submittedName>
        <fullName evidence="1">Uncharacterized protein</fullName>
    </submittedName>
</protein>
<proteinExistence type="predicted"/>
<dbReference type="PANTHER" id="PTHR38681:SF1">
    <property type="entry name" value="RETROVIRUS-RELATED POL POLYPROTEIN FROM TRANSPOSON 412-LIKE PROTEIN"/>
    <property type="match status" value="1"/>
</dbReference>
<dbReference type="AlphaFoldDB" id="A0A4Y2HGD6"/>
<sequence length="117" mass="13168">MFHNFTPVPTKSHHIVKPFVAQGLETCTHVFVRHDVVRKGFQSPYGAPYAVVKRGDKLYKVTIKRKLVNISIDRLQPAFVASDSDITIPSGKDTGKIHMALSYETKSGQIVRFPARF</sequence>
<organism evidence="1 2">
    <name type="scientific">Araneus ventricosus</name>
    <name type="common">Orbweaver spider</name>
    <name type="synonym">Epeira ventricosa</name>
    <dbReference type="NCBI Taxonomy" id="182803"/>
    <lineage>
        <taxon>Eukaryota</taxon>
        <taxon>Metazoa</taxon>
        <taxon>Ecdysozoa</taxon>
        <taxon>Arthropoda</taxon>
        <taxon>Chelicerata</taxon>
        <taxon>Arachnida</taxon>
        <taxon>Araneae</taxon>
        <taxon>Araneomorphae</taxon>
        <taxon>Entelegynae</taxon>
        <taxon>Araneoidea</taxon>
        <taxon>Araneidae</taxon>
        <taxon>Araneus</taxon>
    </lineage>
</organism>
<gene>
    <name evidence="1" type="ORF">AVEN_135130_1</name>
</gene>
<dbReference type="EMBL" id="BGPR01001926">
    <property type="protein sequence ID" value="GBM64407.1"/>
    <property type="molecule type" value="Genomic_DNA"/>
</dbReference>
<name>A0A4Y2HGD6_ARAVE</name>
<evidence type="ECO:0000313" key="1">
    <source>
        <dbReference type="EMBL" id="GBM64407.1"/>
    </source>
</evidence>
<comment type="caution">
    <text evidence="1">The sequence shown here is derived from an EMBL/GenBank/DDBJ whole genome shotgun (WGS) entry which is preliminary data.</text>
</comment>
<dbReference type="OrthoDB" id="6432497at2759"/>